<sequence length="148" mass="16766">MWFGDMIDVKEFLVGGQDLYIRLAASELVNHKEAEFGHKKKLTIIVATTISAIFWMLLLGSYYIYRVQRNMTEAVDQNNDDEDMDLPVLFDLSTIAIATDNFSNMNKIGEGGFGPVYKGRLAYGQEVARFLSSKCSKSDWSCMEAVER</sequence>
<dbReference type="Proteomes" id="UP000828941">
    <property type="component" value="Chromosome 5"/>
</dbReference>
<keyword evidence="2" id="KW-1185">Reference proteome</keyword>
<dbReference type="EMBL" id="CM039430">
    <property type="protein sequence ID" value="KAI4346132.1"/>
    <property type="molecule type" value="Genomic_DNA"/>
</dbReference>
<evidence type="ECO:0000313" key="1">
    <source>
        <dbReference type="EMBL" id="KAI4346132.1"/>
    </source>
</evidence>
<proteinExistence type="predicted"/>
<evidence type="ECO:0000313" key="2">
    <source>
        <dbReference type="Proteomes" id="UP000828941"/>
    </source>
</evidence>
<organism evidence="1 2">
    <name type="scientific">Bauhinia variegata</name>
    <name type="common">Purple orchid tree</name>
    <name type="synonym">Phanera variegata</name>
    <dbReference type="NCBI Taxonomy" id="167791"/>
    <lineage>
        <taxon>Eukaryota</taxon>
        <taxon>Viridiplantae</taxon>
        <taxon>Streptophyta</taxon>
        <taxon>Embryophyta</taxon>
        <taxon>Tracheophyta</taxon>
        <taxon>Spermatophyta</taxon>
        <taxon>Magnoliopsida</taxon>
        <taxon>eudicotyledons</taxon>
        <taxon>Gunneridae</taxon>
        <taxon>Pentapetalae</taxon>
        <taxon>rosids</taxon>
        <taxon>fabids</taxon>
        <taxon>Fabales</taxon>
        <taxon>Fabaceae</taxon>
        <taxon>Cercidoideae</taxon>
        <taxon>Cercideae</taxon>
        <taxon>Bauhiniinae</taxon>
        <taxon>Bauhinia</taxon>
    </lineage>
</organism>
<name>A0ACB9PCE2_BAUVA</name>
<comment type="caution">
    <text evidence="1">The sequence shown here is derived from an EMBL/GenBank/DDBJ whole genome shotgun (WGS) entry which is preliminary data.</text>
</comment>
<accession>A0ACB9PCE2</accession>
<reference evidence="1 2" key="1">
    <citation type="journal article" date="2022" name="DNA Res.">
        <title>Chromosomal-level genome assembly of the orchid tree Bauhinia variegata (Leguminosae; Cercidoideae) supports the allotetraploid origin hypothesis of Bauhinia.</title>
        <authorList>
            <person name="Zhong Y."/>
            <person name="Chen Y."/>
            <person name="Zheng D."/>
            <person name="Pang J."/>
            <person name="Liu Y."/>
            <person name="Luo S."/>
            <person name="Meng S."/>
            <person name="Qian L."/>
            <person name="Wei D."/>
            <person name="Dai S."/>
            <person name="Zhou R."/>
        </authorList>
    </citation>
    <scope>NUCLEOTIDE SEQUENCE [LARGE SCALE GENOMIC DNA]</scope>
    <source>
        <strain evidence="1">BV-YZ2020</strain>
    </source>
</reference>
<protein>
    <submittedName>
        <fullName evidence="1">Uncharacterized protein</fullName>
    </submittedName>
</protein>
<gene>
    <name evidence="1" type="ORF">L6164_013209</name>
</gene>